<dbReference type="CDD" id="cd01448">
    <property type="entry name" value="TST_Repeat_1"/>
    <property type="match status" value="1"/>
</dbReference>
<evidence type="ECO:0000256" key="2">
    <source>
        <dbReference type="ARBA" id="ARBA00022737"/>
    </source>
</evidence>
<dbReference type="EC" id="2.8.1.1" evidence="4"/>
<accession>A0A160V9M7</accession>
<dbReference type="InterPro" id="IPR001763">
    <property type="entry name" value="Rhodanese-like_dom"/>
</dbReference>
<keyword evidence="2" id="KW-0677">Repeat</keyword>
<organism evidence="4">
    <name type="scientific">hydrothermal vent metagenome</name>
    <dbReference type="NCBI Taxonomy" id="652676"/>
    <lineage>
        <taxon>unclassified sequences</taxon>
        <taxon>metagenomes</taxon>
        <taxon>ecological metagenomes</taxon>
    </lineage>
</organism>
<dbReference type="Pfam" id="PF00581">
    <property type="entry name" value="Rhodanese"/>
    <property type="match status" value="2"/>
</dbReference>
<feature type="domain" description="Rhodanese" evidence="3">
    <location>
        <begin position="215"/>
        <end position="303"/>
    </location>
</feature>
<dbReference type="EMBL" id="FAXA01000313">
    <property type="protein sequence ID" value="CUV02784.1"/>
    <property type="molecule type" value="Genomic_DNA"/>
</dbReference>
<gene>
    <name evidence="4" type="ORF">MGWOODY_Clf2444</name>
</gene>
<dbReference type="PANTHER" id="PTHR11364">
    <property type="entry name" value="THIOSULFATE SULFERTANSFERASE"/>
    <property type="match status" value="1"/>
</dbReference>
<dbReference type="Gene3D" id="3.40.250.10">
    <property type="entry name" value="Rhodanese-like domain"/>
    <property type="match status" value="2"/>
</dbReference>
<feature type="domain" description="Rhodanese" evidence="3">
    <location>
        <begin position="63"/>
        <end position="160"/>
    </location>
</feature>
<dbReference type="PROSITE" id="PS50206">
    <property type="entry name" value="RHODANESE_3"/>
    <property type="match status" value="2"/>
</dbReference>
<evidence type="ECO:0000256" key="1">
    <source>
        <dbReference type="ARBA" id="ARBA00022679"/>
    </source>
</evidence>
<dbReference type="SUPFAM" id="SSF52821">
    <property type="entry name" value="Rhodanese/Cell cycle control phosphatase"/>
    <property type="match status" value="2"/>
</dbReference>
<dbReference type="GO" id="GO:0004792">
    <property type="term" value="F:thiosulfate-cyanide sulfurtransferase activity"/>
    <property type="evidence" value="ECO:0007669"/>
    <property type="project" value="UniProtKB-EC"/>
</dbReference>
<proteinExistence type="predicted"/>
<keyword evidence="1 4" id="KW-0808">Transferase</keyword>
<name>A0A160V9M7_9ZZZZ</name>
<dbReference type="CDD" id="cd01449">
    <property type="entry name" value="TST_Repeat_2"/>
    <property type="match status" value="1"/>
</dbReference>
<protein>
    <submittedName>
        <fullName evidence="4">Thiosulfate sulfurtransferase, rhodanese</fullName>
        <ecNumber evidence="4">2.8.1.1</ecNumber>
    </submittedName>
</protein>
<sequence>MLLPRGSTNEIARGKIMTFKYPEFLAETGWLADHLNDSDLRVLDCTAFNRPDGSGGIRAESGRESWAMEHIPGSGHADLVNDLSDNDAHFRYMLPQVPQLAQAFSSYGVGAGTRAVLYDSTTGSWATRIWWMLRAFGFDDAYILNGGLHKWKLEGRPVNSDPSTYPPAIFLAKRRAGLMADKDEVLAALDNGSTCVLNALSEEQHLGSGGANYGRAGRIANSVNVPAADLTDPVTHAYLPAERLAERFAQVGADRAERVITYCGGGIAASNDAFILTLLGYENVAVYDASMSEWAADPSLSMQTGPMPTR</sequence>
<evidence type="ECO:0000259" key="3">
    <source>
        <dbReference type="PROSITE" id="PS50206"/>
    </source>
</evidence>
<dbReference type="AlphaFoldDB" id="A0A160V9M7"/>
<dbReference type="InterPro" id="IPR036873">
    <property type="entry name" value="Rhodanese-like_dom_sf"/>
</dbReference>
<dbReference type="PANTHER" id="PTHR11364:SF27">
    <property type="entry name" value="SULFURTRANSFERASE"/>
    <property type="match status" value="1"/>
</dbReference>
<dbReference type="SMART" id="SM00450">
    <property type="entry name" value="RHOD"/>
    <property type="match status" value="2"/>
</dbReference>
<evidence type="ECO:0000313" key="4">
    <source>
        <dbReference type="EMBL" id="CUV02784.1"/>
    </source>
</evidence>
<reference evidence="4" key="1">
    <citation type="submission" date="2015-10" db="EMBL/GenBank/DDBJ databases">
        <authorList>
            <person name="Gilbert D.G."/>
        </authorList>
    </citation>
    <scope>NUCLEOTIDE SEQUENCE</scope>
</reference>
<dbReference type="InterPro" id="IPR045078">
    <property type="entry name" value="TST/MPST-like"/>
</dbReference>